<evidence type="ECO:0000259" key="10">
    <source>
        <dbReference type="PROSITE" id="PS51741"/>
    </source>
</evidence>
<dbReference type="InterPro" id="IPR031160">
    <property type="entry name" value="F_BAR_dom"/>
</dbReference>
<dbReference type="InterPro" id="IPR036028">
    <property type="entry name" value="SH3-like_dom_sf"/>
</dbReference>
<feature type="domain" description="SH3" evidence="9">
    <location>
        <begin position="881"/>
        <end position="938"/>
    </location>
</feature>
<dbReference type="Gene3D" id="1.20.1270.60">
    <property type="entry name" value="Arfaptin homology (AH) domain/BAR domain"/>
    <property type="match status" value="1"/>
</dbReference>
<organism evidence="11 12">
    <name type="scientific">Paragonimus heterotremus</name>
    <dbReference type="NCBI Taxonomy" id="100268"/>
    <lineage>
        <taxon>Eukaryota</taxon>
        <taxon>Metazoa</taxon>
        <taxon>Spiralia</taxon>
        <taxon>Lophotrochozoa</taxon>
        <taxon>Platyhelminthes</taxon>
        <taxon>Trematoda</taxon>
        <taxon>Digenea</taxon>
        <taxon>Plagiorchiida</taxon>
        <taxon>Troglotremata</taxon>
        <taxon>Troglotrematidae</taxon>
        <taxon>Paragonimus</taxon>
    </lineage>
</organism>
<keyword evidence="4" id="KW-0597">Phosphoprotein</keyword>
<evidence type="ECO:0000313" key="11">
    <source>
        <dbReference type="EMBL" id="KAF5404027.1"/>
    </source>
</evidence>
<dbReference type="PANTHER" id="PTHR23065:SF7">
    <property type="entry name" value="NOSTRIN, ISOFORM H"/>
    <property type="match status" value="1"/>
</dbReference>
<dbReference type="OrthoDB" id="28357at2759"/>
<evidence type="ECO:0000256" key="2">
    <source>
        <dbReference type="ARBA" id="ARBA00022443"/>
    </source>
</evidence>
<dbReference type="SUPFAM" id="SSF103657">
    <property type="entry name" value="BAR/IMD domain-like"/>
    <property type="match status" value="1"/>
</dbReference>
<evidence type="ECO:0000256" key="3">
    <source>
        <dbReference type="ARBA" id="ARBA00022490"/>
    </source>
</evidence>
<feature type="region of interest" description="Disordered" evidence="8">
    <location>
        <begin position="618"/>
        <end position="637"/>
    </location>
</feature>
<gene>
    <name evidence="11" type="ORF">PHET_02690</name>
</gene>
<accession>A0A8J4SS32</accession>
<evidence type="ECO:0000259" key="9">
    <source>
        <dbReference type="PROSITE" id="PS50002"/>
    </source>
</evidence>
<dbReference type="Gene3D" id="2.30.30.40">
    <property type="entry name" value="SH3 Domains"/>
    <property type="match status" value="1"/>
</dbReference>
<proteinExistence type="predicted"/>
<dbReference type="SMART" id="SM00326">
    <property type="entry name" value="SH3"/>
    <property type="match status" value="1"/>
</dbReference>
<evidence type="ECO:0000256" key="7">
    <source>
        <dbReference type="PROSITE-ProRule" id="PRU01077"/>
    </source>
</evidence>
<dbReference type="SUPFAM" id="SSF50044">
    <property type="entry name" value="SH3-domain"/>
    <property type="match status" value="1"/>
</dbReference>
<dbReference type="GO" id="GO:0005886">
    <property type="term" value="C:plasma membrane"/>
    <property type="evidence" value="ECO:0007669"/>
    <property type="project" value="TreeGrafter"/>
</dbReference>
<dbReference type="SMART" id="SM00055">
    <property type="entry name" value="FCH"/>
    <property type="match status" value="1"/>
</dbReference>
<dbReference type="InterPro" id="IPR001060">
    <property type="entry name" value="FCH_dom"/>
</dbReference>
<keyword evidence="7" id="KW-0175">Coiled coil</keyword>
<feature type="region of interest" description="Disordered" evidence="8">
    <location>
        <begin position="200"/>
        <end position="233"/>
    </location>
</feature>
<feature type="compositionally biased region" description="Polar residues" evidence="8">
    <location>
        <begin position="207"/>
        <end position="218"/>
    </location>
</feature>
<dbReference type="Pfam" id="PF07653">
    <property type="entry name" value="SH3_2"/>
    <property type="match status" value="1"/>
</dbReference>
<keyword evidence="12" id="KW-1185">Reference proteome</keyword>
<keyword evidence="3" id="KW-0963">Cytoplasm</keyword>
<keyword evidence="2 6" id="KW-0728">SH3 domain</keyword>
<evidence type="ECO:0000256" key="1">
    <source>
        <dbReference type="ARBA" id="ARBA00004245"/>
    </source>
</evidence>
<feature type="compositionally biased region" description="Polar residues" evidence="8">
    <location>
        <begin position="773"/>
        <end position="782"/>
    </location>
</feature>
<dbReference type="EMBL" id="LUCH01000924">
    <property type="protein sequence ID" value="KAF5404027.1"/>
    <property type="molecule type" value="Genomic_DNA"/>
</dbReference>
<evidence type="ECO:0000313" key="12">
    <source>
        <dbReference type="Proteomes" id="UP000748531"/>
    </source>
</evidence>
<dbReference type="InterPro" id="IPR001452">
    <property type="entry name" value="SH3_domain"/>
</dbReference>
<dbReference type="Pfam" id="PF00611">
    <property type="entry name" value="FCH"/>
    <property type="match status" value="1"/>
</dbReference>
<keyword evidence="5" id="KW-0206">Cytoskeleton</keyword>
<dbReference type="InterPro" id="IPR027267">
    <property type="entry name" value="AH/BAR_dom_sf"/>
</dbReference>
<protein>
    <submittedName>
        <fullName evidence="11">Nostrin</fullName>
    </submittedName>
</protein>
<feature type="domain" description="F-BAR" evidence="10">
    <location>
        <begin position="1"/>
        <end position="344"/>
    </location>
</feature>
<dbReference type="PROSITE" id="PS51741">
    <property type="entry name" value="F_BAR"/>
    <property type="match status" value="1"/>
</dbReference>
<evidence type="ECO:0000256" key="4">
    <source>
        <dbReference type="ARBA" id="ARBA00022553"/>
    </source>
</evidence>
<dbReference type="Proteomes" id="UP000748531">
    <property type="component" value="Unassembled WGS sequence"/>
</dbReference>
<comment type="subcellular location">
    <subcellularLocation>
        <location evidence="1">Cytoplasm</location>
        <location evidence="1">Cytoskeleton</location>
    </subcellularLocation>
</comment>
<dbReference type="AlphaFoldDB" id="A0A8J4SS32"/>
<feature type="region of interest" description="Disordered" evidence="8">
    <location>
        <begin position="755"/>
        <end position="795"/>
    </location>
</feature>
<evidence type="ECO:0000256" key="5">
    <source>
        <dbReference type="ARBA" id="ARBA00023212"/>
    </source>
</evidence>
<dbReference type="GO" id="GO:0005737">
    <property type="term" value="C:cytoplasm"/>
    <property type="evidence" value="ECO:0007669"/>
    <property type="project" value="TreeGrafter"/>
</dbReference>
<evidence type="ECO:0000256" key="6">
    <source>
        <dbReference type="PROSITE-ProRule" id="PRU00192"/>
    </source>
</evidence>
<comment type="caution">
    <text evidence="11">The sequence shown here is derived from an EMBL/GenBank/DDBJ whole genome shotgun (WGS) entry which is preliminary data.</text>
</comment>
<dbReference type="PROSITE" id="PS50002">
    <property type="entry name" value="SH3"/>
    <property type="match status" value="1"/>
</dbReference>
<evidence type="ECO:0000256" key="8">
    <source>
        <dbReference type="SAM" id="MobiDB-lite"/>
    </source>
</evidence>
<name>A0A8J4SS32_9TREM</name>
<dbReference type="PANTHER" id="PTHR23065">
    <property type="entry name" value="PROLINE-SERINE-THREONINE PHOSPHATASE INTERACTING PROTEIN 1"/>
    <property type="match status" value="1"/>
</dbReference>
<dbReference type="GO" id="GO:0043226">
    <property type="term" value="C:organelle"/>
    <property type="evidence" value="ECO:0007669"/>
    <property type="project" value="UniProtKB-ARBA"/>
</dbReference>
<feature type="region of interest" description="Disordered" evidence="8">
    <location>
        <begin position="674"/>
        <end position="694"/>
    </location>
</feature>
<reference evidence="11" key="1">
    <citation type="submission" date="2019-05" db="EMBL/GenBank/DDBJ databases">
        <title>Annotation for the trematode Paragonimus heterotremus.</title>
        <authorList>
            <person name="Choi Y.-J."/>
        </authorList>
    </citation>
    <scope>NUCLEOTIDE SEQUENCE</scope>
    <source>
        <strain evidence="11">LC</strain>
    </source>
</reference>
<sequence>MDLFPHPLNRWGYDKQFEHHKQGITLTRTLAQIFQEKSELQSDYACGLVRLSSRLREVLGATSDETVHTAWLRIANSLETEASVHKQCASTILEGLVQPWVKLVEELTKKRKPLKTRLDKVDTLFETFRTNELRAKRKFYAAFHACERIWSRYARTLGFQLPWFWYDTPPTLVGDKSSISCRKSPSNFSANFRRVQDHSFHSDSSDIESGSTPRSPLNNVRLKRHHSERSTTLPSRPLSLMITDDTSSKQIKNTSVVEKAKSLCMTTLLHYHKCCLAVENARVEWHTTTLKCLSDLRVMERQRLNAMAKGLTVYQRLLADAIPVMQTSAADVAEAARSADSFVDIEEFRKRAHLSSPVGVLSQTDNHSPPPLFVNPYVGCSQQRLPDVPGEFLIPFKQDTTKESIASCAISGRNNVNFSRERSDRTSQKPKETFVCTFIGEHLTRHCLFRHLDLLRMDVTKERRTKRGLINLVQVYAHEPAYADVQTYIEARRRLFVSRVRLTYLTHCRQKTIYSLMCRLFQHAPQHVYADALEKTGFQNLPWSNSSMTNGKCSHSSSCVRWIPLPDLNEEDTLSYLTRPMEWPPFPKEEAVNEDLNDDLFDWELERLMQLDLEENNKREIDQIDPSVDGSQSESSASESRIVFIDAQPDTFPVSSYRTNSSFLRPVGMGFESCSPSNGRNAPSLEPVTHKNSTTARSIKPINVTRRDRNGFDSSLFEVKLLRSTQPLDDVSVHRVPKTDANQCLPDSAQLSTCAQDDVTTSRTEDSAEPPHINSNVAKNEMSSSSSPSATIFSKTKAKNSRSVSLFWSRFRTTQTNRSRKLTSLDISLPTQECGQPSLLESSAFPTSDSSHFRTDEPCSEVNHKEQIQNRSRCPSALSLHCIGWAKVEKSYTARTSGELTMCSGDIVSIFCKESDQWWLGELDGFKGLFPASHVEEF</sequence>